<keyword evidence="3" id="KW-0285">Flavoprotein</keyword>
<dbReference type="SUPFAM" id="SSF51905">
    <property type="entry name" value="FAD/NAD(P)-binding domain"/>
    <property type="match status" value="1"/>
</dbReference>
<evidence type="ECO:0000256" key="2">
    <source>
        <dbReference type="ARBA" id="ARBA00009130"/>
    </source>
</evidence>
<sequence length="443" mass="48714">MKYVIVGGDAAGMSAAMEIVRHDEKAEIITLEKGFIYSYGQCGLPYVIDGRIESTDRVIARSVEAFREKYGVDARVGHLVTGIDSESKAVHGTVLPERTSFQLSYDKLLIATGAAPVQPNWPGVHLEGIQHFKTIPDTNQLVERLPGVKNVCVIGGGYIGLEVAEALVCAGKKVRLIHRGERVAKVFDEEIAAVIQEKAAEKGIALHLNEKVTGFLGEKRVEKVQTDKGEYRADLVVIAIGIKPATQFLDHTGIHRLNNGAILTNRQMETSIKDIYAAGDCAAHFHRLKGRYDYIPLGTTANKQGRIAGLSMCGMQAQFQGVVGTSILKFFDLAAARTGLHANELELLDYPYKQYTFEGYHIAGYYPGKEKIRLTLYYDPRNRRLLGAQAIGGEGVDKRIDVAATALYAEMTIDELLDLDLAYAPPFNGVWDPLQQAARRLQP</sequence>
<evidence type="ECO:0000256" key="5">
    <source>
        <dbReference type="ARBA" id="ARBA00023002"/>
    </source>
</evidence>
<dbReference type="Pfam" id="PF02852">
    <property type="entry name" value="Pyr_redox_dim"/>
    <property type="match status" value="1"/>
</dbReference>
<proteinExistence type="inferred from homology"/>
<protein>
    <submittedName>
        <fullName evidence="9">Pyridine nucleotide-disulfide oxidoreductase</fullName>
    </submittedName>
</protein>
<dbReference type="PANTHER" id="PTHR43429:SF1">
    <property type="entry name" value="NAD(P)H SULFUR OXIDOREDUCTASE (COA-DEPENDENT)"/>
    <property type="match status" value="1"/>
</dbReference>
<evidence type="ECO:0000259" key="8">
    <source>
        <dbReference type="Pfam" id="PF07992"/>
    </source>
</evidence>
<dbReference type="EMBL" id="JXLP01000020">
    <property type="protein sequence ID" value="KIL76830.1"/>
    <property type="molecule type" value="Genomic_DNA"/>
</dbReference>
<dbReference type="InterPro" id="IPR036188">
    <property type="entry name" value="FAD/NAD-bd_sf"/>
</dbReference>
<dbReference type="RefSeq" id="WP_041101711.1">
    <property type="nucleotide sequence ID" value="NZ_JARTHD010000038.1"/>
</dbReference>
<dbReference type="PANTHER" id="PTHR43429">
    <property type="entry name" value="PYRIDINE NUCLEOTIDE-DISULFIDE OXIDOREDUCTASE DOMAIN-CONTAINING"/>
    <property type="match status" value="1"/>
</dbReference>
<evidence type="ECO:0000259" key="7">
    <source>
        <dbReference type="Pfam" id="PF02852"/>
    </source>
</evidence>
<accession>A0ABR5APY0</accession>
<dbReference type="PRINTS" id="PR00411">
    <property type="entry name" value="PNDRDTASEI"/>
</dbReference>
<dbReference type="Gene3D" id="3.50.50.60">
    <property type="entry name" value="FAD/NAD(P)-binding domain"/>
    <property type="match status" value="2"/>
</dbReference>
<feature type="domain" description="Pyridine nucleotide-disulphide oxidoreductase dimerisation" evidence="7">
    <location>
        <begin position="328"/>
        <end position="429"/>
    </location>
</feature>
<comment type="similarity">
    <text evidence="2">Belongs to the class-III pyridine nucleotide-disulfide oxidoreductase family.</text>
</comment>
<evidence type="ECO:0000256" key="6">
    <source>
        <dbReference type="ARBA" id="ARBA00023284"/>
    </source>
</evidence>
<evidence type="ECO:0000256" key="4">
    <source>
        <dbReference type="ARBA" id="ARBA00022827"/>
    </source>
</evidence>
<evidence type="ECO:0000256" key="3">
    <source>
        <dbReference type="ARBA" id="ARBA00022630"/>
    </source>
</evidence>
<comment type="cofactor">
    <cofactor evidence="1">
        <name>FAD</name>
        <dbReference type="ChEBI" id="CHEBI:57692"/>
    </cofactor>
</comment>
<dbReference type="InterPro" id="IPR050260">
    <property type="entry name" value="FAD-bd_OxRdtase"/>
</dbReference>
<dbReference type="InterPro" id="IPR023753">
    <property type="entry name" value="FAD/NAD-binding_dom"/>
</dbReference>
<name>A0ABR5APY0_BACBA</name>
<dbReference type="Proteomes" id="UP000031982">
    <property type="component" value="Unassembled WGS sequence"/>
</dbReference>
<reference evidence="9 10" key="1">
    <citation type="submission" date="2015-01" db="EMBL/GenBank/DDBJ databases">
        <title>Genome Assembly of Bacillus badius MTCC 1458.</title>
        <authorList>
            <person name="Verma A."/>
            <person name="Khatri I."/>
            <person name="Mual P."/>
            <person name="Subramanian S."/>
            <person name="Krishnamurthi S."/>
        </authorList>
    </citation>
    <scope>NUCLEOTIDE SEQUENCE [LARGE SCALE GENOMIC DNA]</scope>
    <source>
        <strain evidence="9 10">MTCC 1458</strain>
    </source>
</reference>
<dbReference type="SUPFAM" id="SSF55424">
    <property type="entry name" value="FAD/NAD-linked reductases, dimerisation (C-terminal) domain"/>
    <property type="match status" value="1"/>
</dbReference>
<evidence type="ECO:0000313" key="9">
    <source>
        <dbReference type="EMBL" id="KIL76830.1"/>
    </source>
</evidence>
<keyword evidence="6" id="KW-0676">Redox-active center</keyword>
<keyword evidence="10" id="KW-1185">Reference proteome</keyword>
<keyword evidence="5" id="KW-0560">Oxidoreductase</keyword>
<keyword evidence="4" id="KW-0274">FAD</keyword>
<dbReference type="PRINTS" id="PR00368">
    <property type="entry name" value="FADPNR"/>
</dbReference>
<organism evidence="9 10">
    <name type="scientific">Bacillus badius</name>
    <dbReference type="NCBI Taxonomy" id="1455"/>
    <lineage>
        <taxon>Bacteria</taxon>
        <taxon>Bacillati</taxon>
        <taxon>Bacillota</taxon>
        <taxon>Bacilli</taxon>
        <taxon>Bacillales</taxon>
        <taxon>Bacillaceae</taxon>
        <taxon>Pseudobacillus</taxon>
    </lineage>
</organism>
<dbReference type="InterPro" id="IPR004099">
    <property type="entry name" value="Pyr_nucl-diS_OxRdtase_dimer"/>
</dbReference>
<dbReference type="InterPro" id="IPR016156">
    <property type="entry name" value="FAD/NAD-linked_Rdtase_dimer_sf"/>
</dbReference>
<dbReference type="Pfam" id="PF07992">
    <property type="entry name" value="Pyr_redox_2"/>
    <property type="match status" value="1"/>
</dbReference>
<evidence type="ECO:0000256" key="1">
    <source>
        <dbReference type="ARBA" id="ARBA00001974"/>
    </source>
</evidence>
<feature type="domain" description="FAD/NAD(P)-binding" evidence="8">
    <location>
        <begin position="1"/>
        <end position="305"/>
    </location>
</feature>
<evidence type="ECO:0000313" key="10">
    <source>
        <dbReference type="Proteomes" id="UP000031982"/>
    </source>
</evidence>
<comment type="caution">
    <text evidence="9">The sequence shown here is derived from an EMBL/GenBank/DDBJ whole genome shotgun (WGS) entry which is preliminary data.</text>
</comment>
<gene>
    <name evidence="9" type="ORF">SD77_2615</name>
</gene>